<evidence type="ECO:0000256" key="1">
    <source>
        <dbReference type="SAM" id="MobiDB-lite"/>
    </source>
</evidence>
<dbReference type="Proteomes" id="UP001474421">
    <property type="component" value="Unassembled WGS sequence"/>
</dbReference>
<dbReference type="PANTHER" id="PTHR48465">
    <property type="entry name" value="PROTEIN SSUH2 HOMOLOG"/>
    <property type="match status" value="1"/>
</dbReference>
<evidence type="ECO:0000313" key="3">
    <source>
        <dbReference type="Proteomes" id="UP001474421"/>
    </source>
</evidence>
<comment type="caution">
    <text evidence="2">The sequence shown here is derived from an EMBL/GenBank/DDBJ whole genome shotgun (WGS) entry which is preliminary data.</text>
</comment>
<organism evidence="2 3">
    <name type="scientific">Crotalus adamanteus</name>
    <name type="common">Eastern diamondback rattlesnake</name>
    <dbReference type="NCBI Taxonomy" id="8729"/>
    <lineage>
        <taxon>Eukaryota</taxon>
        <taxon>Metazoa</taxon>
        <taxon>Chordata</taxon>
        <taxon>Craniata</taxon>
        <taxon>Vertebrata</taxon>
        <taxon>Euteleostomi</taxon>
        <taxon>Lepidosauria</taxon>
        <taxon>Squamata</taxon>
        <taxon>Bifurcata</taxon>
        <taxon>Unidentata</taxon>
        <taxon>Episquamata</taxon>
        <taxon>Toxicofera</taxon>
        <taxon>Serpentes</taxon>
        <taxon>Colubroidea</taxon>
        <taxon>Viperidae</taxon>
        <taxon>Crotalinae</taxon>
        <taxon>Crotalus</taxon>
    </lineage>
</organism>
<proteinExistence type="predicted"/>
<dbReference type="SUPFAM" id="SSF57938">
    <property type="entry name" value="DnaJ/Hsp40 cysteine-rich domain"/>
    <property type="match status" value="1"/>
</dbReference>
<reference evidence="2 3" key="1">
    <citation type="journal article" date="2024" name="Proc. Natl. Acad. Sci. U.S.A.">
        <title>The genetic regulatory architecture and epigenomic basis for age-related changes in rattlesnake venom.</title>
        <authorList>
            <person name="Hogan M.P."/>
            <person name="Holding M.L."/>
            <person name="Nystrom G.S."/>
            <person name="Colston T.J."/>
            <person name="Bartlett D.A."/>
            <person name="Mason A.J."/>
            <person name="Ellsworth S.A."/>
            <person name="Rautsaw R.M."/>
            <person name="Lawrence K.C."/>
            <person name="Strickland J.L."/>
            <person name="He B."/>
            <person name="Fraser P."/>
            <person name="Margres M.J."/>
            <person name="Gilbert D.M."/>
            <person name="Gibbs H.L."/>
            <person name="Parkinson C.L."/>
            <person name="Rokyta D.R."/>
        </authorList>
    </citation>
    <scope>NUCLEOTIDE SEQUENCE [LARGE SCALE GENOMIC DNA]</scope>
    <source>
        <strain evidence="2">DRR0105</strain>
    </source>
</reference>
<protein>
    <submittedName>
        <fullName evidence="2">Protein SSUH2 like</fullName>
    </submittedName>
</protein>
<keyword evidence="3" id="KW-1185">Reference proteome</keyword>
<dbReference type="EMBL" id="JAOTOJ010000002">
    <property type="protein sequence ID" value="KAK9406092.1"/>
    <property type="molecule type" value="Genomic_DNA"/>
</dbReference>
<dbReference type="InterPro" id="IPR036410">
    <property type="entry name" value="HSP_DnaJ_Cys-rich_dom_sf"/>
</dbReference>
<dbReference type="AlphaFoldDB" id="A0AAW1BXK8"/>
<accession>A0AAW1BXK8</accession>
<feature type="region of interest" description="Disordered" evidence="1">
    <location>
        <begin position="50"/>
        <end position="89"/>
    </location>
</feature>
<dbReference type="InterPro" id="IPR052789">
    <property type="entry name" value="SSUH2_homolog"/>
</dbReference>
<name>A0AAW1BXK8_CROAD</name>
<evidence type="ECO:0000313" key="2">
    <source>
        <dbReference type="EMBL" id="KAK9406092.1"/>
    </source>
</evidence>
<sequence>MEKYLLIGDKSYVRYGSDNHLTPKTAQVKMEEIPVGRRKNSEFGTEHILETSSHSSPFEGASAPPYELIKNGSTDEKQSSGKNGSKSLCDLLDQQPQHLSDSNTLLTSEQEIKDAFLQYTATKFCYRTAPAKHLKVQTLTPLNTYKYRLETFTESRDTHLASECYYGGFVDSADVAPPPTPWEILVDPPPLFTDCEMHIPVPHSYSLGNCRNCNGRGAITCQSCQGKGTKKCSACNGSGFNSDEFISCSWCSGSGNKRCSSCHGNGRHMCYRCDCKGILLYHTELSITWKNNILEHIADEKSEPPVYHLQEVTGRKILSDEHNLVRPMIDFPESSIKDYSRTSIVQHKMMFASDEHRILKQRQTVELVPLTKVKYEWKGKPYSFYVFGNENKVYSEDYPAKCCCSIL</sequence>
<dbReference type="PANTHER" id="PTHR48465:SF1">
    <property type="entry name" value="PROTEIN SSUH2 HOMOLOG"/>
    <property type="match status" value="1"/>
</dbReference>
<gene>
    <name evidence="2" type="ORF">NXF25_004866</name>
</gene>